<dbReference type="Proteomes" id="UP000681722">
    <property type="component" value="Unassembled WGS sequence"/>
</dbReference>
<accession>A0A814KVZ9</accession>
<proteinExistence type="predicted"/>
<organism evidence="2 4">
    <name type="scientific">Didymodactylos carnosus</name>
    <dbReference type="NCBI Taxonomy" id="1234261"/>
    <lineage>
        <taxon>Eukaryota</taxon>
        <taxon>Metazoa</taxon>
        <taxon>Spiralia</taxon>
        <taxon>Gnathifera</taxon>
        <taxon>Rotifera</taxon>
        <taxon>Eurotatoria</taxon>
        <taxon>Bdelloidea</taxon>
        <taxon>Philodinida</taxon>
        <taxon>Philodinidae</taxon>
        <taxon>Didymodactylos</taxon>
    </lineage>
</organism>
<dbReference type="AlphaFoldDB" id="A0A814KVZ9"/>
<comment type="caution">
    <text evidence="2">The sequence shown here is derived from an EMBL/GenBank/DDBJ whole genome shotgun (WGS) entry which is preliminary data.</text>
</comment>
<dbReference type="EMBL" id="CAJNOQ010004384">
    <property type="protein sequence ID" value="CAF1056679.1"/>
    <property type="molecule type" value="Genomic_DNA"/>
</dbReference>
<keyword evidence="4" id="KW-1185">Reference proteome</keyword>
<evidence type="ECO:0000313" key="4">
    <source>
        <dbReference type="Proteomes" id="UP000663829"/>
    </source>
</evidence>
<name>A0A814KVZ9_9BILA</name>
<dbReference type="EMBL" id="CAJOBC010004384">
    <property type="protein sequence ID" value="CAF3825602.1"/>
    <property type="molecule type" value="Genomic_DNA"/>
</dbReference>
<dbReference type="Proteomes" id="UP000663829">
    <property type="component" value="Unassembled WGS sequence"/>
</dbReference>
<protein>
    <submittedName>
        <fullName evidence="2">Uncharacterized protein</fullName>
    </submittedName>
</protein>
<evidence type="ECO:0000313" key="2">
    <source>
        <dbReference type="EMBL" id="CAF1056679.1"/>
    </source>
</evidence>
<reference evidence="2" key="1">
    <citation type="submission" date="2021-02" db="EMBL/GenBank/DDBJ databases">
        <authorList>
            <person name="Nowell W R."/>
        </authorList>
    </citation>
    <scope>NUCLEOTIDE SEQUENCE</scope>
</reference>
<gene>
    <name evidence="2" type="ORF">GPM918_LOCUS16564</name>
    <name evidence="3" type="ORF">SRO942_LOCUS16564</name>
</gene>
<feature type="region of interest" description="Disordered" evidence="1">
    <location>
        <begin position="613"/>
        <end position="632"/>
    </location>
</feature>
<sequence>MMLDQVFTQSSTLSSVTQPAVVVDNEQSASQLTTVVLFQDSSDTSSSSNTGLTTTIIINHSTQSTTMFDGVFGDSSAFISTTISTVIQTSVVDDTDEFISQISTPSSFLDYFSTNTTSDLPFTTTIKIQDYTASAMIFDDMSGESSTFSTVTQTSVVFDTEQSASQFTTAVLFQDSSDTSSSSNSPLTTPITIQESTSSTMMFDDMSGDSSTFSTVTQTSVFFDTEQPASQLTTAVLFQDTSGTSSNSNTRLTTTIIINDSTESTAMSDGVFGRSSTFLAYFTTVTTSGLLLASAVTNQDTTAGSVMPDQVFRQSSTLSSVAETALVVDTEQSTSHLTTAVLCQDGSDTSSSSNTGLTTTIIINDSTESTAMFDGVFGGSSRISTVTQTSVVDDTDEFISQISTASSFLDYFTTGTTSALILTTAITELAASQLTVLFQDGTDTSSSSNSPLTTAITIQESTSSTMMFDDMSGESTTFSAVTQTSVVFDTEQAASQRTVLFQDGTDTSSSLDTAVSTIVITEDSTESNVIVDTDDVVSSSPPLVTSTPIMEPRCHKLFFTIGPTSTPSHFVRMATLYIRISISNHTTKRSLPLIIYVSHCNFTTVDETTLKDSTTLHSSVSETSSSSKSPLTTAITIQEHTSSTMMFDDMSGESSTFATVTHTSVVLNTDKVISQVTTSFQDDSATSKSANPPLTTATINHESIATVDESFALSVTQTTSLTTRTIIQVSTLSTTTFGTNPEASTSALLTISTSTSIRVTTTTSTSTPVTTRASTSTRVTTTTAISELNVRQEGEMRILLGCIYVSSPVSMTLMMRGWC</sequence>
<evidence type="ECO:0000256" key="1">
    <source>
        <dbReference type="SAM" id="MobiDB-lite"/>
    </source>
</evidence>
<evidence type="ECO:0000313" key="3">
    <source>
        <dbReference type="EMBL" id="CAF3825602.1"/>
    </source>
</evidence>